<keyword evidence="3" id="KW-1185">Reference proteome</keyword>
<dbReference type="PANTHER" id="PTHR33375:SF1">
    <property type="entry name" value="CHROMOSOME-PARTITIONING PROTEIN PARB-RELATED"/>
    <property type="match status" value="1"/>
</dbReference>
<dbReference type="Pfam" id="PF02195">
    <property type="entry name" value="ParB_N"/>
    <property type="match status" value="1"/>
</dbReference>
<dbReference type="SUPFAM" id="SSF110849">
    <property type="entry name" value="ParB/Sulfiredoxin"/>
    <property type="match status" value="1"/>
</dbReference>
<dbReference type="RefSeq" id="WP_284484661.1">
    <property type="nucleotide sequence ID" value="NZ_JASNJE010000005.1"/>
</dbReference>
<gene>
    <name evidence="2" type="ORF">QO034_06360</name>
</gene>
<dbReference type="InterPro" id="IPR003115">
    <property type="entry name" value="ParB_N"/>
</dbReference>
<dbReference type="Gene3D" id="3.90.1530.10">
    <property type="entry name" value="Conserved hypothetical protein from pyrococcus furiosus pfu- 392566-001, ParB domain"/>
    <property type="match status" value="1"/>
</dbReference>
<dbReference type="SMART" id="SM00470">
    <property type="entry name" value="ParB"/>
    <property type="match status" value="1"/>
</dbReference>
<dbReference type="InterPro" id="IPR050336">
    <property type="entry name" value="Chromosome_partition/occlusion"/>
</dbReference>
<comment type="caution">
    <text evidence="2">The sequence shown here is derived from an EMBL/GenBank/DDBJ whole genome shotgun (WGS) entry which is preliminary data.</text>
</comment>
<protein>
    <submittedName>
        <fullName evidence="2">ParB N-terminal domain-containing protein</fullName>
    </submittedName>
</protein>
<dbReference type="Proteomes" id="UP001227126">
    <property type="component" value="Unassembled WGS sequence"/>
</dbReference>
<dbReference type="PANTHER" id="PTHR33375">
    <property type="entry name" value="CHROMOSOME-PARTITIONING PROTEIN PARB-RELATED"/>
    <property type="match status" value="1"/>
</dbReference>
<accession>A0ABT7FC79</accession>
<evidence type="ECO:0000259" key="1">
    <source>
        <dbReference type="SMART" id="SM00470"/>
    </source>
</evidence>
<name>A0ABT7FC79_9RHOB</name>
<organism evidence="2 3">
    <name type="scientific">Sedimentitalea xiamensis</name>
    <dbReference type="NCBI Taxonomy" id="3050037"/>
    <lineage>
        <taxon>Bacteria</taxon>
        <taxon>Pseudomonadati</taxon>
        <taxon>Pseudomonadota</taxon>
        <taxon>Alphaproteobacteria</taxon>
        <taxon>Rhodobacterales</taxon>
        <taxon>Paracoccaceae</taxon>
        <taxon>Sedimentitalea</taxon>
    </lineage>
</organism>
<dbReference type="InterPro" id="IPR036086">
    <property type="entry name" value="ParB/Sulfiredoxin_sf"/>
</dbReference>
<feature type="domain" description="ParB-like N-terminal" evidence="1">
    <location>
        <begin position="10"/>
        <end position="99"/>
    </location>
</feature>
<reference evidence="2 3" key="1">
    <citation type="submission" date="2023-05" db="EMBL/GenBank/DDBJ databases">
        <title>Sedimentitalea sp. nov. JM2-8.</title>
        <authorList>
            <person name="Huang J."/>
        </authorList>
    </citation>
    <scope>NUCLEOTIDE SEQUENCE [LARGE SCALE GENOMIC DNA]</scope>
    <source>
        <strain evidence="2 3">JM2-8</strain>
    </source>
</reference>
<evidence type="ECO:0000313" key="2">
    <source>
        <dbReference type="EMBL" id="MDK3072726.1"/>
    </source>
</evidence>
<proteinExistence type="predicted"/>
<evidence type="ECO:0000313" key="3">
    <source>
        <dbReference type="Proteomes" id="UP001227126"/>
    </source>
</evidence>
<sequence>MRPPRLIERTDIPIDEIDCMNRLRPVTDKAVASLKASIETMGLQSEIHVRRIKKTGRLRLMAGGHRIEVYRQLGHATIPAKVWDCTDDMALLFEIDDNLAHAELDTLELSVFLARRKEVYGRAFPQAKRGAIGNMARHGLLTDDLSVSSFAATAAAKMGVSERMVFRLVAAGSALGPDEIGRLRRAPRKVSLADLQVIAKVGNPVDRYDIVEALSEGAAKSAKEVMKRKSAPGAAVKDPIQDAFKRLRDAWQRAPKEAQRRFVRDYHAELHPILSEAWKERQAMAPADAARAELERRARLSGEG</sequence>
<dbReference type="EMBL" id="JASNJE010000005">
    <property type="protein sequence ID" value="MDK3072726.1"/>
    <property type="molecule type" value="Genomic_DNA"/>
</dbReference>